<sequence>MPEDVEGGGEGGGIRGESVLVTRVETAMKNILIGNGRGGGGGSREGNYGDSSGKLWTMYITQAGEYDKELAESWKGDMDGIIVFTGLFSATVAAFIIESYKQLSPDSGDGTVQLLIQLSNQVAALSNGTHLPFQPQPSFAPPASAIRVNALWFLSLIMSITCALAATLMQQWARQYLQVTQRQAAPQKRARIRAYLFEGVKRFGMARAVDFIPTLLHASVFLFFAGLIDFMLNINTTVGYLIFGFMSVSAGAYALLTMLPITYLNSPFRTPLSSILWPFTHVVLLGVMQCVQQLLDTFGEPLVPIWESWHKRRANSTPPPRGPREWWEDVKSLCKKLRLRFKTGMRQSVERSAANAPWQIDSRALKWTLESLDEDHEWEQFVEGIPDFSHSKAVQNPKSILMDLMVPDTDADFASSRLAVRLSHLLETCTSGAGTLAEDVRRRRLLACTTALWHIAETFNLPAAPGAPPPYRVRLLSESFGSPALTRALRADADPRIVVTGQCMGALIARRVIRDIKSGTTRFAEGDSQSLAELLGEPAHVVLDYLVDASADIANLISVVSGILPLLASDPLSNDTMTIVWRTLELLHDSARGQGSSADVRGAFMEVCNAVELHTKGTSGAYRQRVTKLAGILQPIYRSIRAAQQQSILTQTVHARSTHSAEDAGSDDDVRSGEDFGSRNDGGSGYNDETQSVMQSIFTVGSRSAIGDGSARPPRDSGIGVSPGDGPDAA</sequence>
<reference evidence="1" key="2">
    <citation type="journal article" date="2022" name="New Phytol.">
        <title>Evolutionary transition to the ectomycorrhizal habit in the genomes of a hyperdiverse lineage of mushroom-forming fungi.</title>
        <authorList>
            <person name="Looney B."/>
            <person name="Miyauchi S."/>
            <person name="Morin E."/>
            <person name="Drula E."/>
            <person name="Courty P.E."/>
            <person name="Kohler A."/>
            <person name="Kuo A."/>
            <person name="LaButti K."/>
            <person name="Pangilinan J."/>
            <person name="Lipzen A."/>
            <person name="Riley R."/>
            <person name="Andreopoulos W."/>
            <person name="He G."/>
            <person name="Johnson J."/>
            <person name="Nolan M."/>
            <person name="Tritt A."/>
            <person name="Barry K.W."/>
            <person name="Grigoriev I.V."/>
            <person name="Nagy L.G."/>
            <person name="Hibbett D."/>
            <person name="Henrissat B."/>
            <person name="Matheny P.B."/>
            <person name="Labbe J."/>
            <person name="Martin F.M."/>
        </authorList>
    </citation>
    <scope>NUCLEOTIDE SEQUENCE</scope>
    <source>
        <strain evidence="1">HHB10654</strain>
    </source>
</reference>
<protein>
    <submittedName>
        <fullName evidence="1">Uncharacterized protein</fullName>
    </submittedName>
</protein>
<organism evidence="1 2">
    <name type="scientific">Artomyces pyxidatus</name>
    <dbReference type="NCBI Taxonomy" id="48021"/>
    <lineage>
        <taxon>Eukaryota</taxon>
        <taxon>Fungi</taxon>
        <taxon>Dikarya</taxon>
        <taxon>Basidiomycota</taxon>
        <taxon>Agaricomycotina</taxon>
        <taxon>Agaricomycetes</taxon>
        <taxon>Russulales</taxon>
        <taxon>Auriscalpiaceae</taxon>
        <taxon>Artomyces</taxon>
    </lineage>
</organism>
<evidence type="ECO:0000313" key="1">
    <source>
        <dbReference type="EMBL" id="KAI0064224.1"/>
    </source>
</evidence>
<keyword evidence="2" id="KW-1185">Reference proteome</keyword>
<evidence type="ECO:0000313" key="2">
    <source>
        <dbReference type="Proteomes" id="UP000814140"/>
    </source>
</evidence>
<gene>
    <name evidence="1" type="ORF">BV25DRAFT_295778</name>
</gene>
<proteinExistence type="predicted"/>
<name>A0ACB8T5T6_9AGAM</name>
<reference evidence="1" key="1">
    <citation type="submission" date="2021-03" db="EMBL/GenBank/DDBJ databases">
        <authorList>
            <consortium name="DOE Joint Genome Institute"/>
            <person name="Ahrendt S."/>
            <person name="Looney B.P."/>
            <person name="Miyauchi S."/>
            <person name="Morin E."/>
            <person name="Drula E."/>
            <person name="Courty P.E."/>
            <person name="Chicoki N."/>
            <person name="Fauchery L."/>
            <person name="Kohler A."/>
            <person name="Kuo A."/>
            <person name="Labutti K."/>
            <person name="Pangilinan J."/>
            <person name="Lipzen A."/>
            <person name="Riley R."/>
            <person name="Andreopoulos W."/>
            <person name="He G."/>
            <person name="Johnson J."/>
            <person name="Barry K.W."/>
            <person name="Grigoriev I.V."/>
            <person name="Nagy L."/>
            <person name="Hibbett D."/>
            <person name="Henrissat B."/>
            <person name="Matheny P.B."/>
            <person name="Labbe J."/>
            <person name="Martin F."/>
        </authorList>
    </citation>
    <scope>NUCLEOTIDE SEQUENCE</scope>
    <source>
        <strain evidence="1">HHB10654</strain>
    </source>
</reference>
<accession>A0ACB8T5T6</accession>
<dbReference type="EMBL" id="MU277199">
    <property type="protein sequence ID" value="KAI0064224.1"/>
    <property type="molecule type" value="Genomic_DNA"/>
</dbReference>
<dbReference type="Proteomes" id="UP000814140">
    <property type="component" value="Unassembled WGS sequence"/>
</dbReference>
<comment type="caution">
    <text evidence="1">The sequence shown here is derived from an EMBL/GenBank/DDBJ whole genome shotgun (WGS) entry which is preliminary data.</text>
</comment>